<evidence type="ECO:0000313" key="2">
    <source>
        <dbReference type="Proteomes" id="UP000091857"/>
    </source>
</evidence>
<name>A0ACB7GUM1_MANES</name>
<comment type="caution">
    <text evidence="1">The sequence shown here is derived from an EMBL/GenBank/DDBJ whole genome shotgun (WGS) entry which is preliminary data.</text>
</comment>
<proteinExistence type="predicted"/>
<evidence type="ECO:0000313" key="1">
    <source>
        <dbReference type="EMBL" id="KAG8643188.1"/>
    </source>
</evidence>
<keyword evidence="2" id="KW-1185">Reference proteome</keyword>
<reference evidence="2" key="1">
    <citation type="journal article" date="2016" name="Nat. Biotechnol.">
        <title>Sequencing wild and cultivated cassava and related species reveals extensive interspecific hybridization and genetic diversity.</title>
        <authorList>
            <person name="Bredeson J.V."/>
            <person name="Lyons J.B."/>
            <person name="Prochnik S.E."/>
            <person name="Wu G.A."/>
            <person name="Ha C.M."/>
            <person name="Edsinger-Gonzales E."/>
            <person name="Grimwood J."/>
            <person name="Schmutz J."/>
            <person name="Rabbi I.Y."/>
            <person name="Egesi C."/>
            <person name="Nauluvula P."/>
            <person name="Lebot V."/>
            <person name="Ndunguru J."/>
            <person name="Mkamilo G."/>
            <person name="Bart R.S."/>
            <person name="Setter T.L."/>
            <person name="Gleadow R.M."/>
            <person name="Kulakow P."/>
            <person name="Ferguson M.E."/>
            <person name="Rounsley S."/>
            <person name="Rokhsar D.S."/>
        </authorList>
    </citation>
    <scope>NUCLEOTIDE SEQUENCE [LARGE SCALE GENOMIC DNA]</scope>
    <source>
        <strain evidence="2">cv. AM560-2</strain>
    </source>
</reference>
<dbReference type="EMBL" id="CM004397">
    <property type="protein sequence ID" value="KAG8643188.1"/>
    <property type="molecule type" value="Genomic_DNA"/>
</dbReference>
<protein>
    <submittedName>
        <fullName evidence="1">Uncharacterized protein</fullName>
    </submittedName>
</protein>
<sequence length="202" mass="22753">MSRVADTNVFDAVSHLFNIPESIEKFIINSRSNDTNENKSIGNIPADILDTPKEYIFYMDVPGLSKSDIQVTVEDENTLVIRSGGKRKREDGEEEGCKYIRLERRTPQRLIRKFRLPENANVSAITAKCENGVLTVVVEKHPPPPKAKKVELKSSFGAWRPKELDFSHLQVRIVSPLDLQEVRTRGTEDPSSEIAASVSFQS</sequence>
<accession>A0ACB7GUM1</accession>
<dbReference type="Proteomes" id="UP000091857">
    <property type="component" value="Chromosome 11"/>
</dbReference>
<gene>
    <name evidence="1" type="ORF">MANES_11G014800v8</name>
</gene>
<organism evidence="1 2">
    <name type="scientific">Manihot esculenta</name>
    <name type="common">Cassava</name>
    <name type="synonym">Jatropha manihot</name>
    <dbReference type="NCBI Taxonomy" id="3983"/>
    <lineage>
        <taxon>Eukaryota</taxon>
        <taxon>Viridiplantae</taxon>
        <taxon>Streptophyta</taxon>
        <taxon>Embryophyta</taxon>
        <taxon>Tracheophyta</taxon>
        <taxon>Spermatophyta</taxon>
        <taxon>Magnoliopsida</taxon>
        <taxon>eudicotyledons</taxon>
        <taxon>Gunneridae</taxon>
        <taxon>Pentapetalae</taxon>
        <taxon>rosids</taxon>
        <taxon>fabids</taxon>
        <taxon>Malpighiales</taxon>
        <taxon>Euphorbiaceae</taxon>
        <taxon>Crotonoideae</taxon>
        <taxon>Manihoteae</taxon>
        <taxon>Manihot</taxon>
    </lineage>
</organism>